<dbReference type="PANTHER" id="PTHR33121:SF70">
    <property type="entry name" value="SIGNALING PROTEIN YKOW"/>
    <property type="match status" value="1"/>
</dbReference>
<evidence type="ECO:0000313" key="3">
    <source>
        <dbReference type="EMBL" id="QQG36049.1"/>
    </source>
</evidence>
<dbReference type="Pfam" id="PF00563">
    <property type="entry name" value="EAL"/>
    <property type="match status" value="1"/>
</dbReference>
<dbReference type="GO" id="GO:0071111">
    <property type="term" value="F:cyclic-guanylate-specific phosphodiesterase activity"/>
    <property type="evidence" value="ECO:0007669"/>
    <property type="project" value="InterPro"/>
</dbReference>
<dbReference type="InterPro" id="IPR050706">
    <property type="entry name" value="Cyclic-di-GMP_PDE-like"/>
</dbReference>
<protein>
    <submittedName>
        <fullName evidence="3">EAL domain-containing protein</fullName>
    </submittedName>
</protein>
<organism evidence="3 4">
    <name type="scientific">Micavibrio aeruginosavorus</name>
    <dbReference type="NCBI Taxonomy" id="349221"/>
    <lineage>
        <taxon>Bacteria</taxon>
        <taxon>Pseudomonadati</taxon>
        <taxon>Bdellovibrionota</taxon>
        <taxon>Bdellovibrionia</taxon>
        <taxon>Bdellovibrionales</taxon>
        <taxon>Pseudobdellovibrionaceae</taxon>
        <taxon>Micavibrio</taxon>
    </lineage>
</organism>
<dbReference type="PROSITE" id="PS50883">
    <property type="entry name" value="EAL"/>
    <property type="match status" value="1"/>
</dbReference>
<dbReference type="SMART" id="SM00052">
    <property type="entry name" value="EAL"/>
    <property type="match status" value="1"/>
</dbReference>
<dbReference type="PROSITE" id="PS50042">
    <property type="entry name" value="CNMP_BINDING_3"/>
    <property type="match status" value="1"/>
</dbReference>
<dbReference type="InterPro" id="IPR000595">
    <property type="entry name" value="cNMP-bd_dom"/>
</dbReference>
<feature type="domain" description="Cyclic nucleotide-binding" evidence="1">
    <location>
        <begin position="1"/>
        <end position="109"/>
    </location>
</feature>
<dbReference type="Gene3D" id="3.20.20.450">
    <property type="entry name" value="EAL domain"/>
    <property type="match status" value="1"/>
</dbReference>
<dbReference type="PRINTS" id="PR00103">
    <property type="entry name" value="CAMPKINASE"/>
</dbReference>
<dbReference type="AlphaFoldDB" id="A0A7T5UGA4"/>
<evidence type="ECO:0000259" key="1">
    <source>
        <dbReference type="PROSITE" id="PS50042"/>
    </source>
</evidence>
<dbReference type="PANTHER" id="PTHR33121">
    <property type="entry name" value="CYCLIC DI-GMP PHOSPHODIESTERASE PDEF"/>
    <property type="match status" value="1"/>
</dbReference>
<dbReference type="SMART" id="SM00100">
    <property type="entry name" value="cNMP"/>
    <property type="match status" value="1"/>
</dbReference>
<dbReference type="Pfam" id="PF00027">
    <property type="entry name" value="cNMP_binding"/>
    <property type="match status" value="1"/>
</dbReference>
<dbReference type="EMBL" id="CP066681">
    <property type="protein sequence ID" value="QQG36049.1"/>
    <property type="molecule type" value="Genomic_DNA"/>
</dbReference>
<dbReference type="SUPFAM" id="SSF141868">
    <property type="entry name" value="EAL domain-like"/>
    <property type="match status" value="1"/>
</dbReference>
<dbReference type="InterPro" id="IPR014710">
    <property type="entry name" value="RmlC-like_jellyroll"/>
</dbReference>
<name>A0A7T5UGA4_9BACT</name>
<sequence>MSGLQSRRMFKSGDIILTQGEKGDCAYIIEEGQVEILIQRSDGKSQVISTRGPGTIIGEMAIVDQGPRVATVRAMKDCKMLEITREDFAQRLKTSDPVIQMISQVILTRFRDTLTRAEILHESAAVPPPEILERHYASQSDVVESVTISNEFKHALENNQLELHYQPIVDLAAGTVLGFEALMRWTHPEKGFISPGIFIPIAEKSGLIVDASKWALKESCAALKRMEEALGQKEQLYVSVNFSSHDFVEADFVENTVGTTAASGLKPWQIKLEITERLLMQQPDCAKETLQRCRDAGMGISIDDFGTGYSSLSYLYYFPIETLKIDQSFIRVMEKDNRSRELVRSIIGLGQNMGLNIIAEGVETREEAALLRQMGCEAAQGYHFAKPLPEQKVIELLKTWQPVRISA</sequence>
<dbReference type="InterPro" id="IPR001633">
    <property type="entry name" value="EAL_dom"/>
</dbReference>
<dbReference type="CDD" id="cd01948">
    <property type="entry name" value="EAL"/>
    <property type="match status" value="1"/>
</dbReference>
<dbReference type="Gene3D" id="2.60.120.10">
    <property type="entry name" value="Jelly Rolls"/>
    <property type="match status" value="1"/>
</dbReference>
<evidence type="ECO:0000313" key="4">
    <source>
        <dbReference type="Proteomes" id="UP000595362"/>
    </source>
</evidence>
<dbReference type="Proteomes" id="UP000595362">
    <property type="component" value="Chromosome"/>
</dbReference>
<proteinExistence type="predicted"/>
<gene>
    <name evidence="3" type="ORF">HYS17_11225</name>
</gene>
<dbReference type="InterPro" id="IPR035919">
    <property type="entry name" value="EAL_sf"/>
</dbReference>
<dbReference type="SUPFAM" id="SSF51206">
    <property type="entry name" value="cAMP-binding domain-like"/>
    <property type="match status" value="1"/>
</dbReference>
<accession>A0A7T5UGA4</accession>
<dbReference type="CDD" id="cd00038">
    <property type="entry name" value="CAP_ED"/>
    <property type="match status" value="1"/>
</dbReference>
<dbReference type="InterPro" id="IPR018490">
    <property type="entry name" value="cNMP-bd_dom_sf"/>
</dbReference>
<feature type="domain" description="EAL" evidence="2">
    <location>
        <begin position="145"/>
        <end position="401"/>
    </location>
</feature>
<evidence type="ECO:0000259" key="2">
    <source>
        <dbReference type="PROSITE" id="PS50883"/>
    </source>
</evidence>
<reference evidence="3 4" key="1">
    <citation type="submission" date="2020-07" db="EMBL/GenBank/DDBJ databases">
        <title>Huge and variable diversity of episymbiotic CPR bacteria and DPANN archaea in groundwater ecosystems.</title>
        <authorList>
            <person name="He C.Y."/>
            <person name="Keren R."/>
            <person name="Whittaker M."/>
            <person name="Farag I.F."/>
            <person name="Doudna J."/>
            <person name="Cate J.H.D."/>
            <person name="Banfield J.F."/>
        </authorList>
    </citation>
    <scope>NUCLEOTIDE SEQUENCE [LARGE SCALE GENOMIC DNA]</scope>
    <source>
        <strain evidence="3">NC_groundwater_70_Ag_B-0.1um_54_66</strain>
    </source>
</reference>